<evidence type="ECO:0000313" key="3">
    <source>
        <dbReference type="EnsemblFungi" id="PTTG_05580-t43_1-p1"/>
    </source>
</evidence>
<feature type="compositionally biased region" description="Acidic residues" evidence="1">
    <location>
        <begin position="281"/>
        <end position="302"/>
    </location>
</feature>
<organism evidence="2">
    <name type="scientific">Puccinia triticina (isolate 1-1 / race 1 (BBBD))</name>
    <name type="common">Brown leaf rust fungus</name>
    <dbReference type="NCBI Taxonomy" id="630390"/>
    <lineage>
        <taxon>Eukaryota</taxon>
        <taxon>Fungi</taxon>
        <taxon>Dikarya</taxon>
        <taxon>Basidiomycota</taxon>
        <taxon>Pucciniomycotina</taxon>
        <taxon>Pucciniomycetes</taxon>
        <taxon>Pucciniales</taxon>
        <taxon>Pucciniaceae</taxon>
        <taxon>Puccinia</taxon>
    </lineage>
</organism>
<dbReference type="OrthoDB" id="10508592at2759"/>
<proteinExistence type="predicted"/>
<evidence type="ECO:0000313" key="4">
    <source>
        <dbReference type="Proteomes" id="UP000005240"/>
    </source>
</evidence>
<dbReference type="EnsemblFungi" id="PTTG_05580-t43_1">
    <property type="protein sequence ID" value="PTTG_05580-t43_1-p1"/>
    <property type="gene ID" value="PTTG_05580"/>
</dbReference>
<reference evidence="3" key="4">
    <citation type="submission" date="2025-05" db="UniProtKB">
        <authorList>
            <consortium name="EnsemblFungi"/>
        </authorList>
    </citation>
    <scope>IDENTIFICATION</scope>
    <source>
        <strain evidence="3">isolate 1-1 / race 1 (BBBD)</strain>
    </source>
</reference>
<feature type="compositionally biased region" description="Polar residues" evidence="1">
    <location>
        <begin position="188"/>
        <end position="198"/>
    </location>
</feature>
<protein>
    <submittedName>
        <fullName evidence="2 3">Uncharacterized protein</fullName>
    </submittedName>
</protein>
<sequence>MYKPKETGGKVISRGSFMGEQFADMFSQDKETNIKANFLSFASGQEVIRRATGKLAPVAKPRKNWKRKIGAPKTPWNFGDKEANYQAAREKLNEAMSKATHGLQKQWPGKSTSATLKKLGVTFCIKENDLDIGVNQFCGKPGAMQDKQLQKILRAFHKDLVVLTGPPAPDAPDILGADPNKDEPSGVNEVTPSNPTSSNKRKVTRATRVPTQITVKEKEKGSTAGTKCVKPKTVKKKGKQLTTTDSEEEEEEEDDEEEEEEDKEEDDDNEEDTNNDSIKNDDDDENNNNNDNDNEDDDNNNE</sequence>
<feature type="region of interest" description="Disordered" evidence="1">
    <location>
        <begin position="167"/>
        <end position="302"/>
    </location>
</feature>
<reference evidence="2" key="2">
    <citation type="submission" date="2016-05" db="EMBL/GenBank/DDBJ databases">
        <title>Comparative analysis highlights variable genome content of wheat rusts and divergence of the mating loci.</title>
        <authorList>
            <person name="Cuomo C.A."/>
            <person name="Bakkeren G."/>
            <person name="Szabo L."/>
            <person name="Khalil H."/>
            <person name="Joly D."/>
            <person name="Goldberg J."/>
            <person name="Young S."/>
            <person name="Zeng Q."/>
            <person name="Fellers J."/>
        </authorList>
    </citation>
    <scope>NUCLEOTIDE SEQUENCE [LARGE SCALE GENOMIC DNA]</scope>
    <source>
        <strain evidence="2">1-1 BBBD Race 1</strain>
    </source>
</reference>
<dbReference type="EMBL" id="ADAS02000053">
    <property type="protein sequence ID" value="OAV93236.1"/>
    <property type="molecule type" value="Genomic_DNA"/>
</dbReference>
<reference evidence="2" key="1">
    <citation type="submission" date="2009-11" db="EMBL/GenBank/DDBJ databases">
        <authorList>
            <consortium name="The Broad Institute Genome Sequencing Platform"/>
            <person name="Ward D."/>
            <person name="Feldgarden M."/>
            <person name="Earl A."/>
            <person name="Young S.K."/>
            <person name="Zeng Q."/>
            <person name="Koehrsen M."/>
            <person name="Alvarado L."/>
            <person name="Berlin A."/>
            <person name="Bochicchio J."/>
            <person name="Borenstein D."/>
            <person name="Chapman S.B."/>
            <person name="Chen Z."/>
            <person name="Engels R."/>
            <person name="Freedman E."/>
            <person name="Gellesch M."/>
            <person name="Goldberg J."/>
            <person name="Griggs A."/>
            <person name="Gujja S."/>
            <person name="Heilman E."/>
            <person name="Heiman D."/>
            <person name="Hepburn T."/>
            <person name="Howarth C."/>
            <person name="Jen D."/>
            <person name="Larson L."/>
            <person name="Lewis B."/>
            <person name="Mehta T."/>
            <person name="Park D."/>
            <person name="Pearson M."/>
            <person name="Roberts A."/>
            <person name="Saif S."/>
            <person name="Shea T."/>
            <person name="Shenoy N."/>
            <person name="Sisk P."/>
            <person name="Stolte C."/>
            <person name="Sykes S."/>
            <person name="Thomson T."/>
            <person name="Walk T."/>
            <person name="White J."/>
            <person name="Yandava C."/>
            <person name="Izard J."/>
            <person name="Baranova O.V."/>
            <person name="Blanton J.M."/>
            <person name="Tanner A.C."/>
            <person name="Dewhirst F.E."/>
            <person name="Haas B."/>
            <person name="Nusbaum C."/>
            <person name="Birren B."/>
        </authorList>
    </citation>
    <scope>NUCLEOTIDE SEQUENCE [LARGE SCALE GENOMIC DNA]</scope>
    <source>
        <strain evidence="2">1-1 BBBD Race 1</strain>
    </source>
</reference>
<dbReference type="VEuPathDB" id="FungiDB:PTTG_05580"/>
<evidence type="ECO:0000256" key="1">
    <source>
        <dbReference type="SAM" id="MobiDB-lite"/>
    </source>
</evidence>
<keyword evidence="4" id="KW-1185">Reference proteome</keyword>
<dbReference type="Proteomes" id="UP000005240">
    <property type="component" value="Unassembled WGS sequence"/>
</dbReference>
<feature type="compositionally biased region" description="Basic residues" evidence="1">
    <location>
        <begin position="229"/>
        <end position="239"/>
    </location>
</feature>
<dbReference type="OMA" id="DKEANYQ"/>
<dbReference type="STRING" id="630390.A0A0C4EXN1"/>
<accession>A0A0C4EXN1</accession>
<reference evidence="3 4" key="3">
    <citation type="journal article" date="2017" name="G3 (Bethesda)">
        <title>Comparative analysis highlights variable genome content of wheat rusts and divergence of the mating loci.</title>
        <authorList>
            <person name="Cuomo C.A."/>
            <person name="Bakkeren G."/>
            <person name="Khalil H.B."/>
            <person name="Panwar V."/>
            <person name="Joly D."/>
            <person name="Linning R."/>
            <person name="Sakthikumar S."/>
            <person name="Song X."/>
            <person name="Adiconis X."/>
            <person name="Fan L."/>
            <person name="Goldberg J.M."/>
            <person name="Levin J.Z."/>
            <person name="Young S."/>
            <person name="Zeng Q."/>
            <person name="Anikster Y."/>
            <person name="Bruce M."/>
            <person name="Wang M."/>
            <person name="Yin C."/>
            <person name="McCallum B."/>
            <person name="Szabo L.J."/>
            <person name="Hulbert S."/>
            <person name="Chen X."/>
            <person name="Fellers J.P."/>
        </authorList>
    </citation>
    <scope>NUCLEOTIDE SEQUENCE</scope>
    <source>
        <strain evidence="4">Isolate 1-1 / race 1 (BBBD)</strain>
        <strain evidence="3">isolate 1-1 / race 1 (BBBD)</strain>
    </source>
</reference>
<evidence type="ECO:0000313" key="2">
    <source>
        <dbReference type="EMBL" id="OAV93236.1"/>
    </source>
</evidence>
<gene>
    <name evidence="2" type="ORF">PTTG_05580</name>
</gene>
<dbReference type="AlphaFoldDB" id="A0A0C4EXN1"/>
<feature type="compositionally biased region" description="Acidic residues" evidence="1">
    <location>
        <begin position="245"/>
        <end position="274"/>
    </location>
</feature>
<name>A0A0C4EXN1_PUCT1</name>